<dbReference type="EMBL" id="MLHK01000099">
    <property type="protein sequence ID" value="OOF42311.1"/>
    <property type="molecule type" value="Genomic_DNA"/>
</dbReference>
<evidence type="ECO:0000313" key="2">
    <source>
        <dbReference type="EMBL" id="OOF42311.1"/>
    </source>
</evidence>
<feature type="signal peptide" evidence="1">
    <location>
        <begin position="1"/>
        <end position="27"/>
    </location>
</feature>
<dbReference type="AlphaFoldDB" id="A0A1V3IL64"/>
<dbReference type="RefSeq" id="WP_077474817.1">
    <property type="nucleotide sequence ID" value="NZ_MLHK01000099.1"/>
</dbReference>
<feature type="chain" id="PRO_5011903318" evidence="1">
    <location>
        <begin position="28"/>
        <end position="70"/>
    </location>
</feature>
<reference evidence="4 5" key="1">
    <citation type="submission" date="2016-10" db="EMBL/GenBank/DDBJ databases">
        <title>Rodentibacter gen. nov. and new species.</title>
        <authorList>
            <person name="Christensen H."/>
        </authorList>
    </citation>
    <scope>NUCLEOTIDE SEQUENCE [LARGE SCALE GENOMIC DNA]</scope>
    <source>
        <strain evidence="2 4">H1983213011</strain>
        <strain evidence="3 5">H1987082031</strain>
    </source>
</reference>
<evidence type="ECO:0000313" key="4">
    <source>
        <dbReference type="Proteomes" id="UP000188728"/>
    </source>
</evidence>
<keyword evidence="5" id="KW-1185">Reference proteome</keyword>
<dbReference type="EMBL" id="MLHL01000048">
    <property type="protein sequence ID" value="OOF47580.1"/>
    <property type="molecule type" value="Genomic_DNA"/>
</dbReference>
<sequence>MRKTTPCISLALGIGSVLSIAPTVSSAKLSDVSKFNVPNASQNINQYWHNVGGYVRSSLAKAKEAHEQRN</sequence>
<organism evidence="2 4">
    <name type="scientific">Rodentibacter trehalosifermentans</name>
    <dbReference type="NCBI Taxonomy" id="1908263"/>
    <lineage>
        <taxon>Bacteria</taxon>
        <taxon>Pseudomonadati</taxon>
        <taxon>Pseudomonadota</taxon>
        <taxon>Gammaproteobacteria</taxon>
        <taxon>Pasteurellales</taxon>
        <taxon>Pasteurellaceae</taxon>
        <taxon>Rodentibacter</taxon>
    </lineage>
</organism>
<gene>
    <name evidence="2" type="ORF">BKK51_12955</name>
    <name evidence="3" type="ORF">BKK52_08620</name>
</gene>
<dbReference type="Proteomes" id="UP000189161">
    <property type="component" value="Unassembled WGS sequence"/>
</dbReference>
<accession>A0A1V3IZ16</accession>
<name>A0A1V3IL64_9PAST</name>
<evidence type="ECO:0000313" key="3">
    <source>
        <dbReference type="EMBL" id="OOF47580.1"/>
    </source>
</evidence>
<proteinExistence type="predicted"/>
<accession>A0A1V3IL64</accession>
<evidence type="ECO:0000256" key="1">
    <source>
        <dbReference type="SAM" id="SignalP"/>
    </source>
</evidence>
<evidence type="ECO:0000313" key="5">
    <source>
        <dbReference type="Proteomes" id="UP000189161"/>
    </source>
</evidence>
<keyword evidence="1" id="KW-0732">Signal</keyword>
<dbReference type="Proteomes" id="UP000188728">
    <property type="component" value="Unassembled WGS sequence"/>
</dbReference>
<protein>
    <submittedName>
        <fullName evidence="2">Uncharacterized protein</fullName>
    </submittedName>
</protein>
<comment type="caution">
    <text evidence="2">The sequence shown here is derived from an EMBL/GenBank/DDBJ whole genome shotgun (WGS) entry which is preliminary data.</text>
</comment>